<dbReference type="Proteomes" id="UP001392437">
    <property type="component" value="Unassembled WGS sequence"/>
</dbReference>
<dbReference type="EMBL" id="JAQQWP010000006">
    <property type="protein sequence ID" value="KAK8114809.1"/>
    <property type="molecule type" value="Genomic_DNA"/>
</dbReference>
<dbReference type="AlphaFoldDB" id="A0AAW0QWQ7"/>
<proteinExistence type="predicted"/>
<evidence type="ECO:0000313" key="1">
    <source>
        <dbReference type="EMBL" id="KAK8114809.1"/>
    </source>
</evidence>
<reference evidence="1 2" key="1">
    <citation type="submission" date="2023-01" db="EMBL/GenBank/DDBJ databases">
        <title>Analysis of 21 Apiospora genomes using comparative genomics revels a genus with tremendous synthesis potential of carbohydrate active enzymes and secondary metabolites.</title>
        <authorList>
            <person name="Sorensen T."/>
        </authorList>
    </citation>
    <scope>NUCLEOTIDE SEQUENCE [LARGE SCALE GENOMIC DNA]</scope>
    <source>
        <strain evidence="1 2">CBS 117206</strain>
    </source>
</reference>
<name>A0AAW0QWQ7_9PEZI</name>
<gene>
    <name evidence="1" type="ORF">PG999_006878</name>
</gene>
<accession>A0AAW0QWQ7</accession>
<sequence>MTAPTRPSEHLVAAVNGDAARQPAIGPIVTQETLDFQRSYATTVLLQMPPMDRTKYHIIYRVRSIQVQRQSPDGQVKLTSAFCQGDDHPAQSHPDGSEGHKAGVRVPSYVIGAAVFANTVAPASERQRAPDMDLVGRRVSAEG</sequence>
<comment type="caution">
    <text evidence="1">The sequence shown here is derived from an EMBL/GenBank/DDBJ whole genome shotgun (WGS) entry which is preliminary data.</text>
</comment>
<keyword evidence="2" id="KW-1185">Reference proteome</keyword>
<organism evidence="1 2">
    <name type="scientific">Apiospora kogelbergensis</name>
    <dbReference type="NCBI Taxonomy" id="1337665"/>
    <lineage>
        <taxon>Eukaryota</taxon>
        <taxon>Fungi</taxon>
        <taxon>Dikarya</taxon>
        <taxon>Ascomycota</taxon>
        <taxon>Pezizomycotina</taxon>
        <taxon>Sordariomycetes</taxon>
        <taxon>Xylariomycetidae</taxon>
        <taxon>Amphisphaeriales</taxon>
        <taxon>Apiosporaceae</taxon>
        <taxon>Apiospora</taxon>
    </lineage>
</organism>
<evidence type="ECO:0000313" key="2">
    <source>
        <dbReference type="Proteomes" id="UP001392437"/>
    </source>
</evidence>
<protein>
    <submittedName>
        <fullName evidence="1">Uncharacterized protein</fullName>
    </submittedName>
</protein>